<feature type="compositionally biased region" description="Low complexity" evidence="1">
    <location>
        <begin position="19"/>
        <end position="33"/>
    </location>
</feature>
<gene>
    <name evidence="2" type="ORF">GA0070560_104207</name>
</gene>
<evidence type="ECO:0000313" key="2">
    <source>
        <dbReference type="EMBL" id="SCG45518.1"/>
    </source>
</evidence>
<organism evidence="2 3">
    <name type="scientific">Micromonospora halophytica</name>
    <dbReference type="NCBI Taxonomy" id="47864"/>
    <lineage>
        <taxon>Bacteria</taxon>
        <taxon>Bacillati</taxon>
        <taxon>Actinomycetota</taxon>
        <taxon>Actinomycetes</taxon>
        <taxon>Micromonosporales</taxon>
        <taxon>Micromonosporaceae</taxon>
        <taxon>Micromonospora</taxon>
    </lineage>
</organism>
<name>A0A1C5HHM8_9ACTN</name>
<dbReference type="Proteomes" id="UP000199408">
    <property type="component" value="Unassembled WGS sequence"/>
</dbReference>
<dbReference type="RefSeq" id="WP_281183835.1">
    <property type="nucleotide sequence ID" value="NZ_FMDN01000004.1"/>
</dbReference>
<sequence length="42" mass="4400">MTRSVSTVDDTRRTRAGRVVAPLPGRAGAAAGPRADRSAVHR</sequence>
<protein>
    <submittedName>
        <fullName evidence="2">Uncharacterized protein</fullName>
    </submittedName>
</protein>
<reference evidence="3" key="1">
    <citation type="submission" date="2016-06" db="EMBL/GenBank/DDBJ databases">
        <authorList>
            <person name="Varghese N."/>
        </authorList>
    </citation>
    <scope>NUCLEOTIDE SEQUENCE [LARGE SCALE GENOMIC DNA]</scope>
    <source>
        <strain evidence="3">DSM 43171</strain>
    </source>
</reference>
<accession>A0A1C5HHM8</accession>
<evidence type="ECO:0000256" key="1">
    <source>
        <dbReference type="SAM" id="MobiDB-lite"/>
    </source>
</evidence>
<feature type="region of interest" description="Disordered" evidence="1">
    <location>
        <begin position="1"/>
        <end position="42"/>
    </location>
</feature>
<keyword evidence="3" id="KW-1185">Reference proteome</keyword>
<proteinExistence type="predicted"/>
<dbReference type="AlphaFoldDB" id="A0A1C5HHM8"/>
<dbReference type="EMBL" id="FMDN01000004">
    <property type="protein sequence ID" value="SCG45518.1"/>
    <property type="molecule type" value="Genomic_DNA"/>
</dbReference>
<evidence type="ECO:0000313" key="3">
    <source>
        <dbReference type="Proteomes" id="UP000199408"/>
    </source>
</evidence>